<dbReference type="AlphaFoldDB" id="A0A0G3HC85"/>
<protein>
    <submittedName>
        <fullName evidence="3">Uncharacterized protein</fullName>
    </submittedName>
</protein>
<proteinExistence type="predicted"/>
<evidence type="ECO:0000259" key="1">
    <source>
        <dbReference type="Pfam" id="PF04480"/>
    </source>
</evidence>
<keyword evidence="4" id="KW-1185">Reference proteome</keyword>
<dbReference type="KEGG" id="cted:CTEST_10695"/>
<evidence type="ECO:0000313" key="4">
    <source>
        <dbReference type="Proteomes" id="UP000035540"/>
    </source>
</evidence>
<feature type="domain" description="DUF559" evidence="1">
    <location>
        <begin position="180"/>
        <end position="275"/>
    </location>
</feature>
<dbReference type="InterPro" id="IPR011335">
    <property type="entry name" value="Restrct_endonuc-II-like"/>
</dbReference>
<name>A0A0G3HC85_9CORY</name>
<feature type="domain" description="AbiEi antitoxin N-terminal" evidence="2">
    <location>
        <begin position="14"/>
        <end position="47"/>
    </location>
</feature>
<dbReference type="SUPFAM" id="SSF52980">
    <property type="entry name" value="Restriction endonuclease-like"/>
    <property type="match status" value="1"/>
</dbReference>
<dbReference type="InterPro" id="IPR007569">
    <property type="entry name" value="DUF559"/>
</dbReference>
<gene>
    <name evidence="3" type="ORF">CTEST_10695</name>
</gene>
<evidence type="ECO:0000259" key="2">
    <source>
        <dbReference type="Pfam" id="PF13338"/>
    </source>
</evidence>
<sequence>MRDHDWPAGKDYYTTRELREHGFSEYVLTRLVREGKLSRIVRGIYTRAAVTGRLVLEAVNEHKPHLVFSGKTVAELYLGKEISLPLHAVVERGSSTAQSAVVRVRERRRVDVRMIANVRVVSALVAAGDATAVETARELLEVRYASKKGREDFERDRQALVRLPKKTARMVAAAAVGADSWTERRLFRELQARGCGGFEGNAQLGPYRFDGVDHQARVVVEVNGFEYHGAHNRKNYTKDVWKLNAAQRRGYIVLWFTEHCVEWHLGTVVEMVMDTVKWRRETREGRAPAMPMKVEEAGLWRWHATFTHLEP</sequence>
<evidence type="ECO:0000313" key="3">
    <source>
        <dbReference type="EMBL" id="AKK09558.1"/>
    </source>
</evidence>
<dbReference type="EMBL" id="CP011545">
    <property type="protein sequence ID" value="AKK09558.1"/>
    <property type="molecule type" value="Genomic_DNA"/>
</dbReference>
<accession>A0A0G3HC85</accession>
<dbReference type="OrthoDB" id="4419644at2"/>
<organism evidence="3 4">
    <name type="scientific">Corynebacterium testudinoris</name>
    <dbReference type="NCBI Taxonomy" id="136857"/>
    <lineage>
        <taxon>Bacteria</taxon>
        <taxon>Bacillati</taxon>
        <taxon>Actinomycetota</taxon>
        <taxon>Actinomycetes</taxon>
        <taxon>Mycobacteriales</taxon>
        <taxon>Corynebacteriaceae</taxon>
        <taxon>Corynebacterium</taxon>
    </lineage>
</organism>
<reference evidence="3 4" key="1">
    <citation type="journal article" date="2015" name="Genome Announc.">
        <title>Complete Genome Sequence of the Type Strain Corynebacterium testudinoris DSM 44614, Recovered from Necrotic Lesions in the Mouth of a Tortoise.</title>
        <authorList>
            <person name="Ruckert C."/>
            <person name="Kriete M."/>
            <person name="Jaenicke S."/>
            <person name="Winkler A."/>
            <person name="Tauch A."/>
        </authorList>
    </citation>
    <scope>NUCLEOTIDE SEQUENCE [LARGE SCALE GENOMIC DNA]</scope>
    <source>
        <strain evidence="3 4">DSM 44614</strain>
    </source>
</reference>
<dbReference type="Pfam" id="PF13338">
    <property type="entry name" value="AbiEi_4"/>
    <property type="match status" value="1"/>
</dbReference>
<dbReference type="RefSeq" id="WP_047253699.1">
    <property type="nucleotide sequence ID" value="NZ_CP011545.1"/>
</dbReference>
<dbReference type="InterPro" id="IPR025159">
    <property type="entry name" value="AbiEi_N"/>
</dbReference>
<dbReference type="Gene3D" id="3.40.960.10">
    <property type="entry name" value="VSR Endonuclease"/>
    <property type="match status" value="1"/>
</dbReference>
<dbReference type="Pfam" id="PF04480">
    <property type="entry name" value="DUF559"/>
    <property type="match status" value="1"/>
</dbReference>
<dbReference type="Proteomes" id="UP000035540">
    <property type="component" value="Chromosome"/>
</dbReference>
<dbReference type="PATRIC" id="fig|136857.5.peg.2121"/>
<reference evidence="4" key="2">
    <citation type="submission" date="2015-05" db="EMBL/GenBank/DDBJ databases">
        <title>Complete genome sequence of Corynebacterium testudinoris DSM 44614, recovered from necrotic lesions in the mouth of a tortoise.</title>
        <authorList>
            <person name="Ruckert C."/>
            <person name="Albersmeier A."/>
            <person name="Winkler A."/>
            <person name="Tauch A."/>
        </authorList>
    </citation>
    <scope>NUCLEOTIDE SEQUENCE [LARGE SCALE GENOMIC DNA]</scope>
    <source>
        <strain evidence="4">DSM 44614</strain>
    </source>
</reference>